<dbReference type="Proteomes" id="UP000728032">
    <property type="component" value="Unassembled WGS sequence"/>
</dbReference>
<evidence type="ECO:0000313" key="3">
    <source>
        <dbReference type="Proteomes" id="UP000728032"/>
    </source>
</evidence>
<sequence>MPFFVESEGMAVCLILNKITPEKFKKLSKELLATFCRLLLAKCQDEFENRRRASEAFDDRDGPLSALEEEQRS</sequence>
<dbReference type="EMBL" id="OC966842">
    <property type="protein sequence ID" value="CAD7666106.1"/>
    <property type="molecule type" value="Genomic_DNA"/>
</dbReference>
<protein>
    <submittedName>
        <fullName evidence="2">Uncharacterized protein</fullName>
    </submittedName>
</protein>
<keyword evidence="3" id="KW-1185">Reference proteome</keyword>
<dbReference type="EMBL" id="CAJPVJ010052017">
    <property type="protein sequence ID" value="CAG2183231.1"/>
    <property type="molecule type" value="Genomic_DNA"/>
</dbReference>
<feature type="region of interest" description="Disordered" evidence="1">
    <location>
        <begin position="50"/>
        <end position="73"/>
    </location>
</feature>
<dbReference type="InterPro" id="IPR016024">
    <property type="entry name" value="ARM-type_fold"/>
</dbReference>
<feature type="non-terminal residue" evidence="2">
    <location>
        <position position="1"/>
    </location>
</feature>
<dbReference type="AlphaFoldDB" id="A0A7R9R2I1"/>
<proteinExistence type="predicted"/>
<organism evidence="2">
    <name type="scientific">Oppiella nova</name>
    <dbReference type="NCBI Taxonomy" id="334625"/>
    <lineage>
        <taxon>Eukaryota</taxon>
        <taxon>Metazoa</taxon>
        <taxon>Ecdysozoa</taxon>
        <taxon>Arthropoda</taxon>
        <taxon>Chelicerata</taxon>
        <taxon>Arachnida</taxon>
        <taxon>Acari</taxon>
        <taxon>Acariformes</taxon>
        <taxon>Sarcoptiformes</taxon>
        <taxon>Oribatida</taxon>
        <taxon>Brachypylina</taxon>
        <taxon>Oppioidea</taxon>
        <taxon>Oppiidae</taxon>
        <taxon>Oppiella</taxon>
    </lineage>
</organism>
<feature type="compositionally biased region" description="Basic and acidic residues" evidence="1">
    <location>
        <begin position="50"/>
        <end position="62"/>
    </location>
</feature>
<dbReference type="OrthoDB" id="514777at2759"/>
<reference evidence="2" key="1">
    <citation type="submission" date="2020-11" db="EMBL/GenBank/DDBJ databases">
        <authorList>
            <person name="Tran Van P."/>
        </authorList>
    </citation>
    <scope>NUCLEOTIDE SEQUENCE</scope>
</reference>
<accession>A0A7R9R2I1</accession>
<dbReference type="SUPFAM" id="SSF48371">
    <property type="entry name" value="ARM repeat"/>
    <property type="match status" value="1"/>
</dbReference>
<gene>
    <name evidence="2" type="ORF">ONB1V03_LOCUS22652</name>
</gene>
<evidence type="ECO:0000256" key="1">
    <source>
        <dbReference type="SAM" id="MobiDB-lite"/>
    </source>
</evidence>
<evidence type="ECO:0000313" key="2">
    <source>
        <dbReference type="EMBL" id="CAD7666106.1"/>
    </source>
</evidence>
<name>A0A7R9R2I1_9ACAR</name>